<evidence type="ECO:0000313" key="2">
    <source>
        <dbReference type="Proteomes" id="UP000267027"/>
    </source>
</evidence>
<organism evidence="3">
    <name type="scientific">Angiostrongylus costaricensis</name>
    <name type="common">Nematode worm</name>
    <dbReference type="NCBI Taxonomy" id="334426"/>
    <lineage>
        <taxon>Eukaryota</taxon>
        <taxon>Metazoa</taxon>
        <taxon>Ecdysozoa</taxon>
        <taxon>Nematoda</taxon>
        <taxon>Chromadorea</taxon>
        <taxon>Rhabditida</taxon>
        <taxon>Rhabditina</taxon>
        <taxon>Rhabditomorpha</taxon>
        <taxon>Strongyloidea</taxon>
        <taxon>Metastrongylidae</taxon>
        <taxon>Angiostrongylus</taxon>
    </lineage>
</organism>
<evidence type="ECO:0000313" key="3">
    <source>
        <dbReference type="WBParaSite" id="ACOC_0001334701-mRNA-1"/>
    </source>
</evidence>
<accession>A0A0R3Q2P9</accession>
<proteinExistence type="predicted"/>
<sequence length="92" mass="10937">MDLQQIWHTDVTELHRIQNSDDTCDHHHDNLWNDFEDRKAEQFNEPIVLKHGTCEFEERGHFATAHSPISAHVWPLAEENHKAFETFEIPQH</sequence>
<dbReference type="AlphaFoldDB" id="A0A0R3Q2P9"/>
<reference evidence="3" key="1">
    <citation type="submission" date="2017-02" db="UniProtKB">
        <authorList>
            <consortium name="WormBaseParasite"/>
        </authorList>
    </citation>
    <scope>IDENTIFICATION</scope>
</reference>
<dbReference type="Proteomes" id="UP000267027">
    <property type="component" value="Unassembled WGS sequence"/>
</dbReference>
<protein>
    <submittedName>
        <fullName evidence="1 3">Uncharacterized protein</fullName>
    </submittedName>
</protein>
<dbReference type="WBParaSite" id="ACOC_0001334701-mRNA-1">
    <property type="protein sequence ID" value="ACOC_0001334701-mRNA-1"/>
    <property type="gene ID" value="ACOC_0001334701"/>
</dbReference>
<dbReference type="EMBL" id="UYYA01005895">
    <property type="protein sequence ID" value="VDM64933.1"/>
    <property type="molecule type" value="Genomic_DNA"/>
</dbReference>
<keyword evidence="2" id="KW-1185">Reference proteome</keyword>
<name>A0A0R3Q2P9_ANGCS</name>
<reference evidence="1 2" key="2">
    <citation type="submission" date="2018-11" db="EMBL/GenBank/DDBJ databases">
        <authorList>
            <consortium name="Pathogen Informatics"/>
        </authorList>
    </citation>
    <scope>NUCLEOTIDE SEQUENCE [LARGE SCALE GENOMIC DNA]</scope>
    <source>
        <strain evidence="1 2">Costa Rica</strain>
    </source>
</reference>
<evidence type="ECO:0000313" key="1">
    <source>
        <dbReference type="EMBL" id="VDM64933.1"/>
    </source>
</evidence>
<gene>
    <name evidence="1" type="ORF">ACOC_LOCUS13348</name>
</gene>